<dbReference type="AlphaFoldDB" id="A0A4Y7IRW9"/>
<feature type="domain" description="O-methyltransferase dimerisation" evidence="6">
    <location>
        <begin position="8"/>
        <end position="93"/>
    </location>
</feature>
<dbReference type="Gene3D" id="3.40.50.150">
    <property type="entry name" value="Vaccinia Virus protein VP39"/>
    <property type="match status" value="2"/>
</dbReference>
<keyword evidence="3" id="KW-0808">Transferase</keyword>
<dbReference type="InterPro" id="IPR036388">
    <property type="entry name" value="WH-like_DNA-bd_sf"/>
</dbReference>
<dbReference type="InterPro" id="IPR036390">
    <property type="entry name" value="WH_DNA-bd_sf"/>
</dbReference>
<dbReference type="InterPro" id="IPR012967">
    <property type="entry name" value="COMT_dimerisation"/>
</dbReference>
<dbReference type="Gene3D" id="1.10.10.10">
    <property type="entry name" value="Winged helix-like DNA-binding domain superfamily/Winged helix DNA-binding domain"/>
    <property type="match status" value="2"/>
</dbReference>
<feature type="domain" description="O-methyltransferase C-terminal" evidence="5">
    <location>
        <begin position="463"/>
        <end position="669"/>
    </location>
</feature>
<dbReference type="GO" id="GO:0008171">
    <property type="term" value="F:O-methyltransferase activity"/>
    <property type="evidence" value="ECO:0007669"/>
    <property type="project" value="InterPro"/>
</dbReference>
<dbReference type="InterPro" id="IPR029063">
    <property type="entry name" value="SAM-dependent_MTases_sf"/>
</dbReference>
<dbReference type="InterPro" id="IPR016461">
    <property type="entry name" value="COMT-like"/>
</dbReference>
<evidence type="ECO:0000259" key="5">
    <source>
        <dbReference type="Pfam" id="PF00891"/>
    </source>
</evidence>
<evidence type="ECO:0000256" key="2">
    <source>
        <dbReference type="ARBA" id="ARBA00022603"/>
    </source>
</evidence>
<dbReference type="OMA" id="REYKIMP"/>
<accession>A0A4Y7IRW9</accession>
<dbReference type="Proteomes" id="UP000316621">
    <property type="component" value="Chromosome 2"/>
</dbReference>
<dbReference type="Pfam" id="PF00891">
    <property type="entry name" value="Methyltransf_2"/>
    <property type="match status" value="2"/>
</dbReference>
<proteinExistence type="predicted"/>
<evidence type="ECO:0000313" key="8">
    <source>
        <dbReference type="Proteomes" id="UP000316621"/>
    </source>
</evidence>
<dbReference type="GO" id="GO:0032259">
    <property type="term" value="P:methylation"/>
    <property type="evidence" value="ECO:0007669"/>
    <property type="project" value="UniProtKB-KW"/>
</dbReference>
<evidence type="ECO:0000313" key="7">
    <source>
        <dbReference type="EMBL" id="RZC51624.1"/>
    </source>
</evidence>
<keyword evidence="2" id="KW-0489">Methyltransferase</keyword>
<dbReference type="InterPro" id="IPR001077">
    <property type="entry name" value="COMT_C"/>
</dbReference>
<feature type="domain" description="O-methyltransferase dimerisation" evidence="6">
    <location>
        <begin position="355"/>
        <end position="440"/>
    </location>
</feature>
<dbReference type="PROSITE" id="PS51683">
    <property type="entry name" value="SAM_OMT_II"/>
    <property type="match status" value="2"/>
</dbReference>
<name>A0A4Y7IRW9_PAPSO</name>
<dbReference type="SUPFAM" id="SSF53335">
    <property type="entry name" value="S-adenosyl-L-methionine-dependent methyltransferases"/>
    <property type="match status" value="2"/>
</dbReference>
<dbReference type="GO" id="GO:0009820">
    <property type="term" value="P:alkaloid metabolic process"/>
    <property type="evidence" value="ECO:0007669"/>
    <property type="project" value="UniProtKB-KW"/>
</dbReference>
<evidence type="ECO:0000256" key="4">
    <source>
        <dbReference type="ARBA" id="ARBA00022691"/>
    </source>
</evidence>
<dbReference type="Gramene" id="RZC51624">
    <property type="protein sequence ID" value="RZC51624"/>
    <property type="gene ID" value="C5167_020053"/>
</dbReference>
<gene>
    <name evidence="7" type="ORF">C5167_020053</name>
</gene>
<dbReference type="SUPFAM" id="SSF46785">
    <property type="entry name" value="Winged helix' DNA-binding domain"/>
    <property type="match status" value="2"/>
</dbReference>
<dbReference type="GO" id="GO:0046983">
    <property type="term" value="F:protein dimerization activity"/>
    <property type="evidence" value="ECO:0007669"/>
    <property type="project" value="InterPro"/>
</dbReference>
<evidence type="ECO:0000256" key="3">
    <source>
        <dbReference type="ARBA" id="ARBA00022679"/>
    </source>
</evidence>
<dbReference type="EMBL" id="CM010716">
    <property type="protein sequence ID" value="RZC51624.1"/>
    <property type="molecule type" value="Genomic_DNA"/>
</dbReference>
<organism evidence="7 8">
    <name type="scientific">Papaver somniferum</name>
    <name type="common">Opium poppy</name>
    <dbReference type="NCBI Taxonomy" id="3469"/>
    <lineage>
        <taxon>Eukaryota</taxon>
        <taxon>Viridiplantae</taxon>
        <taxon>Streptophyta</taxon>
        <taxon>Embryophyta</taxon>
        <taxon>Tracheophyta</taxon>
        <taxon>Spermatophyta</taxon>
        <taxon>Magnoliopsida</taxon>
        <taxon>Ranunculales</taxon>
        <taxon>Papaveraceae</taxon>
        <taxon>Papaveroideae</taxon>
        <taxon>Papaver</taxon>
    </lineage>
</organism>
<keyword evidence="8" id="KW-1185">Reference proteome</keyword>
<sequence>MRNQGHVWNIICGSVDSSVLKCTIELGLLDTIHNSSKPMTLSSLSASPSLSTLKIENLYRLLRYLSHMNLITVNSVEGSDTFSLTNISKLLLNNQERSLKDWALGIDDELSINGWHELSDYCLSADDAPTPFVKFHGKTLWELAAEVPEVNELINNGMASDSRMVMPAFGQSCGSILNDVKKIVDIGGGTGAAMSYVAKAFPAIKCMVFDLPHVADAAPQIPGVQMVGGNMFEFIPPADALLLKFMLHGWKDVECIKLLKRCKEIIPAHHGKVIIIEMVLDHDEDDDDLTQARLSFDLDMMLSSGGKERTKDEWRILLEEAGFNKIEFIPIFAIQSMEIQLQDQEQEMQYQGQIWNHICGNVDTQVLKCAIKLGVFDTIQNSDKSMLDLTEMSSSLSLSPIKPENLYRLLRYLTHMNLVTLTSVEGTEMFSLTDLSKLLLGNQEKSLKDWALGIGHEEGMGVWHELSSSCSMLAGGPTPWEMVFGEGCYEYTDKELGDTFNKAMSSDTRLAMPAVIRGCDKILRGLNSLVDVGGGNGTAMSYVVKAFPHVKCTVFDLPKVVERAQECHGVEFIGGDMFTSIPPADAVFLKFMLHNWGEAESINILRKCKEAIPADKGMVIIMDIVLDQDDEDDIDIVRAKLSLDLDMMCIGGRERTKEEWKNLLEISGFTRHEFLPIVAIQSIIVAYP</sequence>
<protein>
    <submittedName>
        <fullName evidence="7">Uncharacterized protein</fullName>
    </submittedName>
</protein>
<evidence type="ECO:0000259" key="6">
    <source>
        <dbReference type="Pfam" id="PF08100"/>
    </source>
</evidence>
<keyword evidence="1" id="KW-0017">Alkaloid metabolism</keyword>
<keyword evidence="4" id="KW-0949">S-adenosyl-L-methionine</keyword>
<evidence type="ECO:0000256" key="1">
    <source>
        <dbReference type="ARBA" id="ARBA00022589"/>
    </source>
</evidence>
<dbReference type="CDD" id="cd02440">
    <property type="entry name" value="AdoMet_MTases"/>
    <property type="match status" value="1"/>
</dbReference>
<dbReference type="Pfam" id="PF08100">
    <property type="entry name" value="Dimerisation"/>
    <property type="match status" value="2"/>
</dbReference>
<feature type="domain" description="O-methyltransferase C-terminal" evidence="5">
    <location>
        <begin position="115"/>
        <end position="324"/>
    </location>
</feature>
<reference evidence="7 8" key="1">
    <citation type="journal article" date="2018" name="Science">
        <title>The opium poppy genome and morphinan production.</title>
        <authorList>
            <person name="Guo L."/>
            <person name="Winzer T."/>
            <person name="Yang X."/>
            <person name="Li Y."/>
            <person name="Ning Z."/>
            <person name="He Z."/>
            <person name="Teodor R."/>
            <person name="Lu Y."/>
            <person name="Bowser T.A."/>
            <person name="Graham I.A."/>
            <person name="Ye K."/>
        </authorList>
    </citation>
    <scope>NUCLEOTIDE SEQUENCE [LARGE SCALE GENOMIC DNA]</scope>
    <source>
        <strain evidence="8">cv. HN1</strain>
        <tissue evidence="7">Leaves</tissue>
    </source>
</reference>
<dbReference type="PANTHER" id="PTHR11746">
    <property type="entry name" value="O-METHYLTRANSFERASE"/>
    <property type="match status" value="1"/>
</dbReference>